<sequence length="467" mass="52376">MNTNKILNTFYCSLLLLVIFGCESPDMDNGVTYNKGLLNFFVKIPGGSTEYGATMVGPYNDGDTLYIKVPTTEDSPLDLTRLKPFANVENNCYVEPAITGEMDFTDPLKITVTDGEGVKRTNIIKILPTPPKTIFKKMWFKNSTEMGIVHPYISGMDAAGDNIYVHDADIWTAGDGVRVYDNITGKFKKIIPAPTTFTMQVKTDDAGHILVNRYNENSAGFIVYYYDDENSPAKEILNYTEDAGCPGLLGRKMSVIGNLKQGKGYIYATASGMTDFYYWEFRDGVPVNTKPTIVKYASAKEAWSFASVKRESLDENSDHYITYCIYDGSDSEKLEKGSRLEVFPPSMDIIRMNPKNNLYKIFDFDVFEVNGDKFLVTLEQGFWAWDGVVMKVFEITDKNNLTLVPDDADYAKFKLLESDVYGEVNYNQYGDVATIVNGCEVYIYASIACGAADKSGIIAYKMTYYPQ</sequence>
<organism evidence="1 2">
    <name type="scientific">Parabacteroides chinchillae</name>
    <dbReference type="NCBI Taxonomy" id="871327"/>
    <lineage>
        <taxon>Bacteria</taxon>
        <taxon>Pseudomonadati</taxon>
        <taxon>Bacteroidota</taxon>
        <taxon>Bacteroidia</taxon>
        <taxon>Bacteroidales</taxon>
        <taxon>Tannerellaceae</taxon>
        <taxon>Parabacteroides</taxon>
    </lineage>
</organism>
<dbReference type="AlphaFoldDB" id="A0A8G2BUV2"/>
<protein>
    <recommendedName>
        <fullName evidence="3">DUF5018 domain-containing protein</fullName>
    </recommendedName>
</protein>
<keyword evidence="2" id="KW-1185">Reference proteome</keyword>
<comment type="caution">
    <text evidence="1">The sequence shown here is derived from an EMBL/GenBank/DDBJ whole genome shotgun (WGS) entry which is preliminary data.</text>
</comment>
<reference evidence="1 2" key="1">
    <citation type="submission" date="2016-10" db="EMBL/GenBank/DDBJ databases">
        <authorList>
            <person name="Varghese N."/>
            <person name="Submissions S."/>
        </authorList>
    </citation>
    <scope>NUCLEOTIDE SEQUENCE [LARGE SCALE GENOMIC DNA]</scope>
    <source>
        <strain evidence="1 2">DSM 29073</strain>
    </source>
</reference>
<proteinExistence type="predicted"/>
<dbReference type="Proteomes" id="UP000236725">
    <property type="component" value="Unassembled WGS sequence"/>
</dbReference>
<evidence type="ECO:0000313" key="2">
    <source>
        <dbReference type="Proteomes" id="UP000236725"/>
    </source>
</evidence>
<accession>A0A8G2BUV2</accession>
<evidence type="ECO:0008006" key="3">
    <source>
        <dbReference type="Google" id="ProtNLM"/>
    </source>
</evidence>
<evidence type="ECO:0000313" key="1">
    <source>
        <dbReference type="EMBL" id="SEF61938.1"/>
    </source>
</evidence>
<dbReference type="PROSITE" id="PS51257">
    <property type="entry name" value="PROKAR_LIPOPROTEIN"/>
    <property type="match status" value="1"/>
</dbReference>
<dbReference type="EMBL" id="FNVS01000003">
    <property type="protein sequence ID" value="SEF61938.1"/>
    <property type="molecule type" value="Genomic_DNA"/>
</dbReference>
<dbReference type="RefSeq" id="WP_103982636.1">
    <property type="nucleotide sequence ID" value="NZ_FNVS01000003.1"/>
</dbReference>
<gene>
    <name evidence="1" type="ORF">SAMN05444001_103160</name>
</gene>
<name>A0A8G2BUV2_9BACT</name>